<keyword evidence="2" id="KW-1185">Reference proteome</keyword>
<dbReference type="AlphaFoldDB" id="A0AAU9KC19"/>
<proteinExistence type="predicted"/>
<name>A0AAU9KC19_9CILI</name>
<sequence>MSIFDEYEEIEFEEKNSEFLKTEIKQNASKLAPKILKIPSLPIIPPDKNAYDYENLLNQVSPRLFKQSFMTEITKGKPKTISKAKTKEIVDRLYNERNLNPRKIVEKGLRKQFSKTKWTSFSPLRSQSPKPLVGGISPIHENPESSLKTFSDASSIKKRFDYLSEFEAEFPIFEGKSKSKQPGSKPAYLRLYEDSIWKRKSKLYQCNSSARILTK</sequence>
<comment type="caution">
    <text evidence="1">The sequence shown here is derived from an EMBL/GenBank/DDBJ whole genome shotgun (WGS) entry which is preliminary data.</text>
</comment>
<dbReference type="Proteomes" id="UP001162131">
    <property type="component" value="Unassembled WGS sequence"/>
</dbReference>
<dbReference type="EMBL" id="CAJZBQ010000062">
    <property type="protein sequence ID" value="CAG9335533.1"/>
    <property type="molecule type" value="Genomic_DNA"/>
</dbReference>
<accession>A0AAU9KC19</accession>
<protein>
    <submittedName>
        <fullName evidence="1">Uncharacterized protein</fullName>
    </submittedName>
</protein>
<evidence type="ECO:0000313" key="1">
    <source>
        <dbReference type="EMBL" id="CAG9335533.1"/>
    </source>
</evidence>
<gene>
    <name evidence="1" type="ORF">BSTOLATCC_MIC64000</name>
</gene>
<evidence type="ECO:0000313" key="2">
    <source>
        <dbReference type="Proteomes" id="UP001162131"/>
    </source>
</evidence>
<reference evidence="1" key="1">
    <citation type="submission" date="2021-09" db="EMBL/GenBank/DDBJ databases">
        <authorList>
            <consortium name="AG Swart"/>
            <person name="Singh M."/>
            <person name="Singh A."/>
            <person name="Seah K."/>
            <person name="Emmerich C."/>
        </authorList>
    </citation>
    <scope>NUCLEOTIDE SEQUENCE</scope>
    <source>
        <strain evidence="1">ATCC30299</strain>
    </source>
</reference>
<organism evidence="1 2">
    <name type="scientific">Blepharisma stoltei</name>
    <dbReference type="NCBI Taxonomy" id="1481888"/>
    <lineage>
        <taxon>Eukaryota</taxon>
        <taxon>Sar</taxon>
        <taxon>Alveolata</taxon>
        <taxon>Ciliophora</taxon>
        <taxon>Postciliodesmatophora</taxon>
        <taxon>Heterotrichea</taxon>
        <taxon>Heterotrichida</taxon>
        <taxon>Blepharismidae</taxon>
        <taxon>Blepharisma</taxon>
    </lineage>
</organism>